<dbReference type="PROSITE" id="PS50889">
    <property type="entry name" value="S4"/>
    <property type="match status" value="1"/>
</dbReference>
<dbReference type="GO" id="GO:0006364">
    <property type="term" value="P:rRNA processing"/>
    <property type="evidence" value="ECO:0007669"/>
    <property type="project" value="UniProtKB-ARBA"/>
</dbReference>
<dbReference type="InterPro" id="IPR002942">
    <property type="entry name" value="S4_RNA-bd"/>
</dbReference>
<dbReference type="Gene3D" id="3.10.290.10">
    <property type="entry name" value="RNA-binding S4 domain"/>
    <property type="match status" value="1"/>
</dbReference>
<evidence type="ECO:0000256" key="2">
    <source>
        <dbReference type="ARBA" id="ARBA00022884"/>
    </source>
</evidence>
<evidence type="ECO:0000256" key="3">
    <source>
        <dbReference type="ARBA" id="ARBA00023235"/>
    </source>
</evidence>
<dbReference type="SMART" id="SM00363">
    <property type="entry name" value="S4"/>
    <property type="match status" value="1"/>
</dbReference>
<evidence type="ECO:0000259" key="4">
    <source>
        <dbReference type="SMART" id="SM00363"/>
    </source>
</evidence>
<dbReference type="InterPro" id="IPR042092">
    <property type="entry name" value="PsdUridine_s_RsuA/RluB/E/F_cat"/>
</dbReference>
<dbReference type="SUPFAM" id="SSF55120">
    <property type="entry name" value="Pseudouridine synthase"/>
    <property type="match status" value="1"/>
</dbReference>
<dbReference type="PANTHER" id="PTHR47683:SF3">
    <property type="entry name" value="RIBOSOMAL LARGE SUBUNIT PSEUDOURIDINE SYNTHASE B"/>
    <property type="match status" value="1"/>
</dbReference>
<organism evidence="5">
    <name type="scientific">marine metagenome</name>
    <dbReference type="NCBI Taxonomy" id="408172"/>
    <lineage>
        <taxon>unclassified sequences</taxon>
        <taxon>metagenomes</taxon>
        <taxon>ecological metagenomes</taxon>
    </lineage>
</organism>
<keyword evidence="3" id="KW-0413">Isomerase</keyword>
<dbReference type="FunFam" id="3.10.290.10:FF:000003">
    <property type="entry name" value="Pseudouridine synthase"/>
    <property type="match status" value="1"/>
</dbReference>
<name>A0A381QEI3_9ZZZZ</name>
<dbReference type="InterPro" id="IPR020094">
    <property type="entry name" value="TruA/RsuA/RluB/E/F_N"/>
</dbReference>
<gene>
    <name evidence="5" type="ORF">METZ01_LOCUS30232</name>
</gene>
<dbReference type="Gene3D" id="3.30.70.1560">
    <property type="entry name" value="Alpha-L RNA-binding motif"/>
    <property type="match status" value="1"/>
</dbReference>
<feature type="domain" description="RNA-binding S4" evidence="4">
    <location>
        <begin position="4"/>
        <end position="62"/>
    </location>
</feature>
<dbReference type="Pfam" id="PF00849">
    <property type="entry name" value="PseudoU_synth_2"/>
    <property type="match status" value="1"/>
</dbReference>
<dbReference type="InterPro" id="IPR036986">
    <property type="entry name" value="S4_RNA-bd_sf"/>
</dbReference>
<dbReference type="InterPro" id="IPR050343">
    <property type="entry name" value="RsuA_PseudoU_synthase"/>
</dbReference>
<dbReference type="Pfam" id="PF01479">
    <property type="entry name" value="S4"/>
    <property type="match status" value="1"/>
</dbReference>
<keyword evidence="2" id="KW-0694">RNA-binding</keyword>
<protein>
    <recommendedName>
        <fullName evidence="4">RNA-binding S4 domain-containing protein</fullName>
    </recommendedName>
</protein>
<dbReference type="InterPro" id="IPR020103">
    <property type="entry name" value="PsdUridine_synth_cat_dom_sf"/>
</dbReference>
<dbReference type="GO" id="GO:0005829">
    <property type="term" value="C:cytosol"/>
    <property type="evidence" value="ECO:0007669"/>
    <property type="project" value="UniProtKB-ARBA"/>
</dbReference>
<dbReference type="CDD" id="cd00165">
    <property type="entry name" value="S4"/>
    <property type="match status" value="1"/>
</dbReference>
<dbReference type="GO" id="GO:0001522">
    <property type="term" value="P:pseudouridine synthesis"/>
    <property type="evidence" value="ECO:0007669"/>
    <property type="project" value="InterPro"/>
</dbReference>
<dbReference type="Gene3D" id="3.30.70.580">
    <property type="entry name" value="Pseudouridine synthase I, catalytic domain, N-terminal subdomain"/>
    <property type="match status" value="1"/>
</dbReference>
<dbReference type="AlphaFoldDB" id="A0A381QEI3"/>
<comment type="similarity">
    <text evidence="1">Belongs to the pseudouridine synthase RsuA family.</text>
</comment>
<proteinExistence type="inferred from homology"/>
<reference evidence="5" key="1">
    <citation type="submission" date="2018-05" db="EMBL/GenBank/DDBJ databases">
        <authorList>
            <person name="Lanie J.A."/>
            <person name="Ng W.-L."/>
            <person name="Kazmierczak K.M."/>
            <person name="Andrzejewski T.M."/>
            <person name="Davidsen T.M."/>
            <person name="Wayne K.J."/>
            <person name="Tettelin H."/>
            <person name="Glass J.I."/>
            <person name="Rusch D."/>
            <person name="Podicherti R."/>
            <person name="Tsui H.-C.T."/>
            <person name="Winkler M.E."/>
        </authorList>
    </citation>
    <scope>NUCLEOTIDE SEQUENCE</scope>
</reference>
<evidence type="ECO:0000256" key="1">
    <source>
        <dbReference type="ARBA" id="ARBA00008348"/>
    </source>
</evidence>
<sequence length="277" mass="30740">MKSEKLQKVLASRGLGSRREMERWIQAGRVLVDGRIAMLGQRVTETENIKVDGQELAPRKMTPPRALLMNKRVGTIVSAAPADNLASVFDELPVLAGGRWISVGRLDVNTSGLLLFVNDGLLAHRLMHPSTGIDREYAVRVEGKLEDAGMEQLKNGVTIDGEIGRFSDIRYYNGHGSNHWYHVVLMEGRNREVRLLFASQGVKVTRLKRVRFGPVVLPSSLRRGQLMEIGPDDVRRLCDLMGVKYVKSGPDKTKKLNVGNSVLIPYPGLAAPTSHRN</sequence>
<dbReference type="GO" id="GO:0009982">
    <property type="term" value="F:pseudouridine synthase activity"/>
    <property type="evidence" value="ECO:0007669"/>
    <property type="project" value="InterPro"/>
</dbReference>
<evidence type="ECO:0000313" key="5">
    <source>
        <dbReference type="EMBL" id="SUZ77378.1"/>
    </source>
</evidence>
<dbReference type="NCBIfam" id="TIGR00093">
    <property type="entry name" value="pseudouridine synthase"/>
    <property type="match status" value="1"/>
</dbReference>
<dbReference type="InterPro" id="IPR000748">
    <property type="entry name" value="PsdUridine_synth_RsuA/RluB/E/F"/>
</dbReference>
<dbReference type="InterPro" id="IPR006145">
    <property type="entry name" value="PsdUridine_synth_RsuA/RluA"/>
</dbReference>
<dbReference type="PANTHER" id="PTHR47683">
    <property type="entry name" value="PSEUDOURIDINE SYNTHASE FAMILY PROTEIN-RELATED"/>
    <property type="match status" value="1"/>
</dbReference>
<dbReference type="SUPFAM" id="SSF55174">
    <property type="entry name" value="Alpha-L RNA-binding motif"/>
    <property type="match status" value="1"/>
</dbReference>
<accession>A0A381QEI3</accession>
<dbReference type="GO" id="GO:0003723">
    <property type="term" value="F:RNA binding"/>
    <property type="evidence" value="ECO:0007669"/>
    <property type="project" value="UniProtKB-KW"/>
</dbReference>
<dbReference type="FunFam" id="3.30.70.1560:FF:000001">
    <property type="entry name" value="Pseudouridine synthase"/>
    <property type="match status" value="1"/>
</dbReference>
<dbReference type="EMBL" id="UINC01001315">
    <property type="protein sequence ID" value="SUZ77378.1"/>
    <property type="molecule type" value="Genomic_DNA"/>
</dbReference>